<dbReference type="EMBL" id="UOGE01000102">
    <property type="protein sequence ID" value="VAX25175.1"/>
    <property type="molecule type" value="Genomic_DNA"/>
</dbReference>
<sequence>MKIVCPKCHKRLNIPDGKVPEDRDVSIKCPNCDNPITISKSVKAPVLTNMPTFEGLPDSTPRPKEFMDKTQTVASTRPQRESARDIKAAAEALEDEMEILAEGSLRVLVADTENLEFISPILKKMNYLISAVGSVDEAITKLQFNFYNLIILNERFDNSDPKNNAAHKYIEDLKMDDRRRMFVALIGKNFKTLDNMTAFTKSVNLVVNVSDFSNFELILKKAMNDNDSFYRTFKKLLVDTGRELEI</sequence>
<accession>A0A3B1D0M0</accession>
<evidence type="ECO:0000256" key="1">
    <source>
        <dbReference type="SAM" id="MobiDB-lite"/>
    </source>
</evidence>
<dbReference type="Pfam" id="PF13717">
    <property type="entry name" value="Zn_ribbon_4"/>
    <property type="match status" value="1"/>
</dbReference>
<organism evidence="3">
    <name type="scientific">hydrothermal vent metagenome</name>
    <dbReference type="NCBI Taxonomy" id="652676"/>
    <lineage>
        <taxon>unclassified sequences</taxon>
        <taxon>metagenomes</taxon>
        <taxon>ecological metagenomes</taxon>
    </lineage>
</organism>
<proteinExistence type="predicted"/>
<evidence type="ECO:0000313" key="3">
    <source>
        <dbReference type="EMBL" id="VAX25175.1"/>
    </source>
</evidence>
<reference evidence="3" key="1">
    <citation type="submission" date="2018-06" db="EMBL/GenBank/DDBJ databases">
        <authorList>
            <person name="Zhirakovskaya E."/>
        </authorList>
    </citation>
    <scope>NUCLEOTIDE SEQUENCE</scope>
</reference>
<protein>
    <recommendedName>
        <fullName evidence="2">Zinc finger/thioredoxin putative domain-containing protein</fullName>
    </recommendedName>
</protein>
<dbReference type="InterPro" id="IPR011723">
    <property type="entry name" value="Znf/thioredoxin_put"/>
</dbReference>
<feature type="domain" description="Zinc finger/thioredoxin putative" evidence="2">
    <location>
        <begin position="1"/>
        <end position="36"/>
    </location>
</feature>
<feature type="region of interest" description="Disordered" evidence="1">
    <location>
        <begin position="53"/>
        <end position="80"/>
    </location>
</feature>
<evidence type="ECO:0000259" key="2">
    <source>
        <dbReference type="Pfam" id="PF13717"/>
    </source>
</evidence>
<gene>
    <name evidence="3" type="ORF">MNBD_NITROSPINAE02-2049</name>
</gene>
<name>A0A3B1D0M0_9ZZZZ</name>
<dbReference type="AlphaFoldDB" id="A0A3B1D0M0"/>